<reference evidence="4" key="1">
    <citation type="journal article" date="2019" name="Int. J. Syst. Evol. Microbiol.">
        <title>The Global Catalogue of Microorganisms (GCM) 10K type strain sequencing project: providing services to taxonomists for standard genome sequencing and annotation.</title>
        <authorList>
            <consortium name="The Broad Institute Genomics Platform"/>
            <consortium name="The Broad Institute Genome Sequencing Center for Infectious Disease"/>
            <person name="Wu L."/>
            <person name="Ma J."/>
        </authorList>
    </citation>
    <scope>NUCLEOTIDE SEQUENCE [LARGE SCALE GENOMIC DNA]</scope>
    <source>
        <strain evidence="4">JCM 17924</strain>
    </source>
</reference>
<dbReference type="SUPFAM" id="SSF63737">
    <property type="entry name" value="Leukotriene A4 hydrolase N-terminal domain"/>
    <property type="match status" value="1"/>
</dbReference>
<dbReference type="PANTHER" id="PTHR45726:SF3">
    <property type="entry name" value="LEUKOTRIENE A-4 HYDROLASE"/>
    <property type="match status" value="1"/>
</dbReference>
<gene>
    <name evidence="3" type="ORF">GCM10023186_43440</name>
</gene>
<sequence length="552" mass="62915">MRYRFAFLLCGLLLPLLTSAQLLQTKQAFTRADSLRGSLTPLRTCYDITYYHLNVKLDVDKRHLGGSNLFRFTATQDFTRLQFDLFANMTVEKVVYKNWELPFTREANAVFVTFPEPVKKGSREAFTVHYSGKPVVAENAPWDGGFVFTQDAQGKPWVATACQGTGASLWWPTKDHQSDEVDSMLISVSVPKGLKDVSNGRLRKITKLKGGYTRFDWFVVNPINNYNVALNVGNYQHFSDGTYAGEKGPLTLDYWVLPENLAKAKQQFAANVRPMLKSFEYWFGPYPFYQDGYKLVEAPHLGMEHQSAVAYGNKYQNGYLGKDRSATGWGDKWDFIIIHESGHEWFGNNITAKDIADMWIHESFTCYSEGLFTESLFGKPAGQAYVHGQRRHIQNDRPLIGPYGVNHEGSGDMYDKGANLLNMVRTIVNDDAKWRQILRGLGQEFYHQTVTTEQIVDYVNQQSGLNLTPVFNQYLRHNSLPILEFRFEQGKTFARWVANVPGFTMPVRVRARGGEYQFISPNTKFAPVELPGVTKENLEVDTFNYYIGVLVD</sequence>
<dbReference type="RefSeq" id="WP_345227708.1">
    <property type="nucleotide sequence ID" value="NZ_BAABHA010000015.1"/>
</dbReference>
<evidence type="ECO:0000256" key="1">
    <source>
        <dbReference type="SAM" id="SignalP"/>
    </source>
</evidence>
<organism evidence="3 4">
    <name type="scientific">Hymenobacter koreensis</name>
    <dbReference type="NCBI Taxonomy" id="1084523"/>
    <lineage>
        <taxon>Bacteria</taxon>
        <taxon>Pseudomonadati</taxon>
        <taxon>Bacteroidota</taxon>
        <taxon>Cytophagia</taxon>
        <taxon>Cytophagales</taxon>
        <taxon>Hymenobacteraceae</taxon>
        <taxon>Hymenobacter</taxon>
    </lineage>
</organism>
<dbReference type="SUPFAM" id="SSF55486">
    <property type="entry name" value="Metalloproteases ('zincins'), catalytic domain"/>
    <property type="match status" value="1"/>
</dbReference>
<feature type="domain" description="Peptidase M1 membrane alanine aminopeptidase" evidence="2">
    <location>
        <begin position="299"/>
        <end position="474"/>
    </location>
</feature>
<keyword evidence="1" id="KW-0732">Signal</keyword>
<dbReference type="Proteomes" id="UP001500454">
    <property type="component" value="Unassembled WGS sequence"/>
</dbReference>
<evidence type="ECO:0000313" key="3">
    <source>
        <dbReference type="EMBL" id="GAA4392659.1"/>
    </source>
</evidence>
<dbReference type="InterPro" id="IPR014782">
    <property type="entry name" value="Peptidase_M1_dom"/>
</dbReference>
<evidence type="ECO:0000313" key="4">
    <source>
        <dbReference type="Proteomes" id="UP001500454"/>
    </source>
</evidence>
<protein>
    <submittedName>
        <fullName evidence="3">M1 family metallopeptidase</fullName>
    </submittedName>
</protein>
<dbReference type="Gene3D" id="1.10.390.10">
    <property type="entry name" value="Neutral Protease Domain 2"/>
    <property type="match status" value="1"/>
</dbReference>
<proteinExistence type="predicted"/>
<feature type="signal peptide" evidence="1">
    <location>
        <begin position="1"/>
        <end position="20"/>
    </location>
</feature>
<dbReference type="CDD" id="cd09603">
    <property type="entry name" value="M1_APN_like"/>
    <property type="match status" value="1"/>
</dbReference>
<name>A0ABP8JLB0_9BACT</name>
<dbReference type="Pfam" id="PF01433">
    <property type="entry name" value="Peptidase_M1"/>
    <property type="match status" value="1"/>
</dbReference>
<dbReference type="EMBL" id="BAABHA010000015">
    <property type="protein sequence ID" value="GAA4392659.1"/>
    <property type="molecule type" value="Genomic_DNA"/>
</dbReference>
<feature type="chain" id="PRO_5046575392" evidence="1">
    <location>
        <begin position="21"/>
        <end position="552"/>
    </location>
</feature>
<accession>A0ABP8JLB0</accession>
<dbReference type="Gene3D" id="2.60.40.1730">
    <property type="entry name" value="tricorn interacting facor f3 domain"/>
    <property type="match status" value="1"/>
</dbReference>
<comment type="caution">
    <text evidence="3">The sequence shown here is derived from an EMBL/GenBank/DDBJ whole genome shotgun (WGS) entry which is preliminary data.</text>
</comment>
<keyword evidence="4" id="KW-1185">Reference proteome</keyword>
<dbReference type="InterPro" id="IPR027268">
    <property type="entry name" value="Peptidase_M4/M1_CTD_sf"/>
</dbReference>
<dbReference type="InterPro" id="IPR034015">
    <property type="entry name" value="M1_LTA4H"/>
</dbReference>
<evidence type="ECO:0000259" key="2">
    <source>
        <dbReference type="Pfam" id="PF01433"/>
    </source>
</evidence>
<dbReference type="InterPro" id="IPR042097">
    <property type="entry name" value="Aminopeptidase_N-like_N_sf"/>
</dbReference>
<dbReference type="PANTHER" id="PTHR45726">
    <property type="entry name" value="LEUKOTRIENE A-4 HYDROLASE"/>
    <property type="match status" value="1"/>
</dbReference>